<dbReference type="EMBL" id="CM034391">
    <property type="protein sequence ID" value="KAJ0181095.1"/>
    <property type="molecule type" value="Genomic_DNA"/>
</dbReference>
<name>A0ACC1DB70_9NEOP</name>
<protein>
    <submittedName>
        <fullName evidence="1">Uncharacterized protein</fullName>
    </submittedName>
</protein>
<gene>
    <name evidence="1" type="ORF">K1T71_003180</name>
</gene>
<evidence type="ECO:0000313" key="2">
    <source>
        <dbReference type="Proteomes" id="UP000824533"/>
    </source>
</evidence>
<proteinExistence type="predicted"/>
<comment type="caution">
    <text evidence="1">The sequence shown here is derived from an EMBL/GenBank/DDBJ whole genome shotgun (WGS) entry which is preliminary data.</text>
</comment>
<evidence type="ECO:0000313" key="1">
    <source>
        <dbReference type="EMBL" id="KAJ0181095.1"/>
    </source>
</evidence>
<accession>A0ACC1DB70</accession>
<dbReference type="Proteomes" id="UP000824533">
    <property type="component" value="Linkage Group LG05"/>
</dbReference>
<sequence length="115" mass="13864">MAAANYGLIGKPLLNWKSPICFYEVLHSSRFIYIWARFTTELIPRLNHKPHRKHVRWRYGVDVFTLHCKYVLNVINIEERLWIQKMICAEIKLLNDRKLFNPNLRSVRPIQVNFE</sequence>
<keyword evidence="2" id="KW-1185">Reference proteome</keyword>
<organism evidence="1 2">
    <name type="scientific">Dendrolimus kikuchii</name>
    <dbReference type="NCBI Taxonomy" id="765133"/>
    <lineage>
        <taxon>Eukaryota</taxon>
        <taxon>Metazoa</taxon>
        <taxon>Ecdysozoa</taxon>
        <taxon>Arthropoda</taxon>
        <taxon>Hexapoda</taxon>
        <taxon>Insecta</taxon>
        <taxon>Pterygota</taxon>
        <taxon>Neoptera</taxon>
        <taxon>Endopterygota</taxon>
        <taxon>Lepidoptera</taxon>
        <taxon>Glossata</taxon>
        <taxon>Ditrysia</taxon>
        <taxon>Bombycoidea</taxon>
        <taxon>Lasiocampidae</taxon>
        <taxon>Dendrolimus</taxon>
    </lineage>
</organism>
<reference evidence="1 2" key="1">
    <citation type="journal article" date="2021" name="Front. Genet.">
        <title>Chromosome-Level Genome Assembly Reveals Significant Gene Expansion in the Toll and IMD Signaling Pathways of Dendrolimus kikuchii.</title>
        <authorList>
            <person name="Zhou J."/>
            <person name="Wu P."/>
            <person name="Xiong Z."/>
            <person name="Liu N."/>
            <person name="Zhao N."/>
            <person name="Ji M."/>
            <person name="Qiu Y."/>
            <person name="Yang B."/>
        </authorList>
    </citation>
    <scope>NUCLEOTIDE SEQUENCE [LARGE SCALE GENOMIC DNA]</scope>
    <source>
        <strain evidence="1">Ann1</strain>
    </source>
</reference>